<proteinExistence type="predicted"/>
<dbReference type="WBParaSite" id="ALUE_0000330101-mRNA-1">
    <property type="protein sequence ID" value="ALUE_0000330101-mRNA-1"/>
    <property type="gene ID" value="ALUE_0000330101"/>
</dbReference>
<keyword evidence="1" id="KW-1185">Reference proteome</keyword>
<name>A0A0M3HNL4_ASCLU</name>
<evidence type="ECO:0000313" key="1">
    <source>
        <dbReference type="Proteomes" id="UP000036681"/>
    </source>
</evidence>
<sequence>MLDEMQLKQFACCNNFNSRMSGEERFFSNAVSMRITKKFDCFQYFPYTVYILLQILESAIWLSSNTNFVQLLIFTRNVSQELFKNFNDLIDIYSNKIVNHRKALPFSCTELQR</sequence>
<organism evidence="1 2">
    <name type="scientific">Ascaris lumbricoides</name>
    <name type="common">Giant roundworm</name>
    <dbReference type="NCBI Taxonomy" id="6252"/>
    <lineage>
        <taxon>Eukaryota</taxon>
        <taxon>Metazoa</taxon>
        <taxon>Ecdysozoa</taxon>
        <taxon>Nematoda</taxon>
        <taxon>Chromadorea</taxon>
        <taxon>Rhabditida</taxon>
        <taxon>Spirurina</taxon>
        <taxon>Ascaridomorpha</taxon>
        <taxon>Ascaridoidea</taxon>
        <taxon>Ascarididae</taxon>
        <taxon>Ascaris</taxon>
    </lineage>
</organism>
<dbReference type="Proteomes" id="UP000036681">
    <property type="component" value="Unplaced"/>
</dbReference>
<protein>
    <submittedName>
        <fullName evidence="2">Uncharacterized protein</fullName>
    </submittedName>
</protein>
<accession>A0A0M3HNL4</accession>
<dbReference type="AlphaFoldDB" id="A0A0M3HNL4"/>
<reference evidence="2" key="1">
    <citation type="submission" date="2017-02" db="UniProtKB">
        <authorList>
            <consortium name="WormBaseParasite"/>
        </authorList>
    </citation>
    <scope>IDENTIFICATION</scope>
</reference>
<evidence type="ECO:0000313" key="2">
    <source>
        <dbReference type="WBParaSite" id="ALUE_0000330101-mRNA-1"/>
    </source>
</evidence>